<protein>
    <submittedName>
        <fullName evidence="3">Uncharacterized protein</fullName>
    </submittedName>
</protein>
<feature type="region of interest" description="Disordered" evidence="1">
    <location>
        <begin position="32"/>
        <end position="66"/>
    </location>
</feature>
<comment type="caution">
    <text evidence="3">The sequence shown here is derived from an EMBL/GenBank/DDBJ whole genome shotgun (WGS) entry which is preliminary data.</text>
</comment>
<proteinExistence type="predicted"/>
<sequence>MKTALRNSMYVAFLAATLCATVSCKDKNTEIDDSEMDTVAPMPDNTMDSDMDMDTETDTTMTDTVM</sequence>
<evidence type="ECO:0000256" key="2">
    <source>
        <dbReference type="SAM" id="SignalP"/>
    </source>
</evidence>
<dbReference type="RefSeq" id="WP_408083142.1">
    <property type="nucleotide sequence ID" value="NZ_JBELPZ010000001.1"/>
</dbReference>
<feature type="chain" id="PRO_5046363511" evidence="2">
    <location>
        <begin position="21"/>
        <end position="66"/>
    </location>
</feature>
<gene>
    <name evidence="3" type="ORF">ABS766_00650</name>
</gene>
<feature type="compositionally biased region" description="Acidic residues" evidence="1">
    <location>
        <begin position="47"/>
        <end position="57"/>
    </location>
</feature>
<dbReference type="Proteomes" id="UP001629156">
    <property type="component" value="Unassembled WGS sequence"/>
</dbReference>
<keyword evidence="2" id="KW-0732">Signal</keyword>
<dbReference type="PROSITE" id="PS51257">
    <property type="entry name" value="PROKAR_LIPOPROTEIN"/>
    <property type="match status" value="1"/>
</dbReference>
<organism evidence="3 4">
    <name type="scientific">Flavobacterium rhizosphaerae</name>
    <dbReference type="NCBI Taxonomy" id="3163298"/>
    <lineage>
        <taxon>Bacteria</taxon>
        <taxon>Pseudomonadati</taxon>
        <taxon>Bacteroidota</taxon>
        <taxon>Flavobacteriia</taxon>
        <taxon>Flavobacteriales</taxon>
        <taxon>Flavobacteriaceae</taxon>
        <taxon>Flavobacterium</taxon>
    </lineage>
</organism>
<dbReference type="EMBL" id="JBELPZ010000001">
    <property type="protein sequence ID" value="MFL9842914.1"/>
    <property type="molecule type" value="Genomic_DNA"/>
</dbReference>
<feature type="signal peptide" evidence="2">
    <location>
        <begin position="1"/>
        <end position="20"/>
    </location>
</feature>
<evidence type="ECO:0000313" key="4">
    <source>
        <dbReference type="Proteomes" id="UP001629156"/>
    </source>
</evidence>
<reference evidence="3 4" key="1">
    <citation type="submission" date="2024-06" db="EMBL/GenBank/DDBJ databases">
        <authorList>
            <person name="Kaempfer P."/>
            <person name="Viver T."/>
        </authorList>
    </citation>
    <scope>NUCLEOTIDE SEQUENCE [LARGE SCALE GENOMIC DNA]</scope>
    <source>
        <strain evidence="3 4">ST-119</strain>
    </source>
</reference>
<accession>A0ABW8YS84</accession>
<evidence type="ECO:0000313" key="3">
    <source>
        <dbReference type="EMBL" id="MFL9842914.1"/>
    </source>
</evidence>
<keyword evidence="4" id="KW-1185">Reference proteome</keyword>
<name>A0ABW8YS84_9FLAO</name>
<evidence type="ECO:0000256" key="1">
    <source>
        <dbReference type="SAM" id="MobiDB-lite"/>
    </source>
</evidence>